<evidence type="ECO:0000256" key="1">
    <source>
        <dbReference type="SAM" id="MobiDB-lite"/>
    </source>
</evidence>
<dbReference type="CDD" id="cd12797">
    <property type="entry name" value="M23_peptidase"/>
    <property type="match status" value="1"/>
</dbReference>
<organism evidence="4 5">
    <name type="scientific">Desmospora activa DSM 45169</name>
    <dbReference type="NCBI Taxonomy" id="1121389"/>
    <lineage>
        <taxon>Bacteria</taxon>
        <taxon>Bacillati</taxon>
        <taxon>Bacillota</taxon>
        <taxon>Bacilli</taxon>
        <taxon>Bacillales</taxon>
        <taxon>Thermoactinomycetaceae</taxon>
        <taxon>Desmospora</taxon>
    </lineage>
</organism>
<dbReference type="InterPro" id="IPR050570">
    <property type="entry name" value="Cell_wall_metabolism_enzyme"/>
</dbReference>
<keyword evidence="2" id="KW-0732">Signal</keyword>
<dbReference type="InterPro" id="IPR016047">
    <property type="entry name" value="M23ase_b-sheet_dom"/>
</dbReference>
<dbReference type="InterPro" id="IPR011055">
    <property type="entry name" value="Dup_hybrid_motif"/>
</dbReference>
<sequence>MKSIFGKIAVVIVTLCLLSACGGLQKSQNKTPPQPTRQLTDRNAQPTQPYPIRNVPDTDQIFTKTEFILPIKETWYVFWGGTNKRDNYHYAYESQRYAIDLVIRKNGKSYRGDKKQNQSYYAFGKEVIAPAKGTVIQVENDVSDNKPVGKMNPDKPFGNYVMIDHGNDEYSVIGHLKKGSPVVNVGDTVEQGDLIGLCGNSGNSSEPHIHFQVSNSSMLNQGQSIRIRLRDNVNPTRGQYVQPATGI</sequence>
<dbReference type="SUPFAM" id="SSF51261">
    <property type="entry name" value="Duplicated hybrid motif"/>
    <property type="match status" value="1"/>
</dbReference>
<gene>
    <name evidence="4" type="ORF">C8J48_1028</name>
</gene>
<evidence type="ECO:0000259" key="3">
    <source>
        <dbReference type="Pfam" id="PF01551"/>
    </source>
</evidence>
<proteinExistence type="predicted"/>
<dbReference type="AlphaFoldDB" id="A0A2T4Z999"/>
<feature type="chain" id="PRO_5038376270" evidence="2">
    <location>
        <begin position="23"/>
        <end position="247"/>
    </location>
</feature>
<dbReference type="PANTHER" id="PTHR21666">
    <property type="entry name" value="PEPTIDASE-RELATED"/>
    <property type="match status" value="1"/>
</dbReference>
<dbReference type="RefSeq" id="WP_245891065.1">
    <property type="nucleotide sequence ID" value="NZ_PZZP01000001.1"/>
</dbReference>
<dbReference type="GO" id="GO:0004222">
    <property type="term" value="F:metalloendopeptidase activity"/>
    <property type="evidence" value="ECO:0007669"/>
    <property type="project" value="TreeGrafter"/>
</dbReference>
<evidence type="ECO:0000313" key="5">
    <source>
        <dbReference type="Proteomes" id="UP000241639"/>
    </source>
</evidence>
<feature type="domain" description="M23ase beta-sheet core" evidence="3">
    <location>
        <begin position="124"/>
        <end position="215"/>
    </location>
</feature>
<dbReference type="Proteomes" id="UP000241639">
    <property type="component" value="Unassembled WGS sequence"/>
</dbReference>
<feature type="region of interest" description="Disordered" evidence="1">
    <location>
        <begin position="25"/>
        <end position="55"/>
    </location>
</feature>
<dbReference type="Pfam" id="PF01551">
    <property type="entry name" value="Peptidase_M23"/>
    <property type="match status" value="1"/>
</dbReference>
<evidence type="ECO:0000313" key="4">
    <source>
        <dbReference type="EMBL" id="PTM58445.1"/>
    </source>
</evidence>
<reference evidence="4 5" key="1">
    <citation type="submission" date="2018-04" db="EMBL/GenBank/DDBJ databases">
        <title>Genomic Encyclopedia of Archaeal and Bacterial Type Strains, Phase II (KMG-II): from individual species to whole genera.</title>
        <authorList>
            <person name="Goeker M."/>
        </authorList>
    </citation>
    <scope>NUCLEOTIDE SEQUENCE [LARGE SCALE GENOMIC DNA]</scope>
    <source>
        <strain evidence="4 5">DSM 45169</strain>
    </source>
</reference>
<protein>
    <submittedName>
        <fullName evidence="4">Peptidase M23-like protein</fullName>
    </submittedName>
</protein>
<accession>A0A2T4Z999</accession>
<keyword evidence="5" id="KW-1185">Reference proteome</keyword>
<dbReference type="Gene3D" id="2.70.70.10">
    <property type="entry name" value="Glucose Permease (Domain IIA)"/>
    <property type="match status" value="1"/>
</dbReference>
<comment type="caution">
    <text evidence="4">The sequence shown here is derived from an EMBL/GenBank/DDBJ whole genome shotgun (WGS) entry which is preliminary data.</text>
</comment>
<dbReference type="PANTHER" id="PTHR21666:SF270">
    <property type="entry name" value="MUREIN HYDROLASE ACTIVATOR ENVC"/>
    <property type="match status" value="1"/>
</dbReference>
<name>A0A2T4Z999_9BACL</name>
<dbReference type="PROSITE" id="PS51257">
    <property type="entry name" value="PROKAR_LIPOPROTEIN"/>
    <property type="match status" value="1"/>
</dbReference>
<evidence type="ECO:0000256" key="2">
    <source>
        <dbReference type="SAM" id="SignalP"/>
    </source>
</evidence>
<feature type="signal peptide" evidence="2">
    <location>
        <begin position="1"/>
        <end position="22"/>
    </location>
</feature>
<dbReference type="EMBL" id="PZZP01000001">
    <property type="protein sequence ID" value="PTM58445.1"/>
    <property type="molecule type" value="Genomic_DNA"/>
</dbReference>
<feature type="compositionally biased region" description="Polar residues" evidence="1">
    <location>
        <begin position="25"/>
        <end position="47"/>
    </location>
</feature>